<dbReference type="InterPro" id="IPR009081">
    <property type="entry name" value="PP-bd_ACP"/>
</dbReference>
<dbReference type="AlphaFoldDB" id="A0A2S6GTB7"/>
<organism evidence="2 3">
    <name type="scientific">Actinokineospora auranticolor</name>
    <dbReference type="NCBI Taxonomy" id="155976"/>
    <lineage>
        <taxon>Bacteria</taxon>
        <taxon>Bacillati</taxon>
        <taxon>Actinomycetota</taxon>
        <taxon>Actinomycetes</taxon>
        <taxon>Pseudonocardiales</taxon>
        <taxon>Pseudonocardiaceae</taxon>
        <taxon>Actinokineospora</taxon>
    </lineage>
</organism>
<dbReference type="RefSeq" id="WP_104478899.1">
    <property type="nucleotide sequence ID" value="NZ_CP154825.1"/>
</dbReference>
<dbReference type="OrthoDB" id="2625323at2"/>
<dbReference type="PROSITE" id="PS50075">
    <property type="entry name" value="CARRIER"/>
    <property type="match status" value="1"/>
</dbReference>
<accession>A0A2S6GTB7</accession>
<dbReference type="Pfam" id="PF00550">
    <property type="entry name" value="PP-binding"/>
    <property type="match status" value="1"/>
</dbReference>
<dbReference type="InterPro" id="IPR036736">
    <property type="entry name" value="ACP-like_sf"/>
</dbReference>
<keyword evidence="3" id="KW-1185">Reference proteome</keyword>
<comment type="caution">
    <text evidence="2">The sequence shown here is derived from an EMBL/GenBank/DDBJ whole genome shotgun (WGS) entry which is preliminary data.</text>
</comment>
<reference evidence="2 3" key="1">
    <citation type="submission" date="2018-02" db="EMBL/GenBank/DDBJ databases">
        <title>Genomic Encyclopedia of Archaeal and Bacterial Type Strains, Phase II (KMG-II): from individual species to whole genera.</title>
        <authorList>
            <person name="Goeker M."/>
        </authorList>
    </citation>
    <scope>NUCLEOTIDE SEQUENCE [LARGE SCALE GENOMIC DNA]</scope>
    <source>
        <strain evidence="2 3">YU 961-1</strain>
    </source>
</reference>
<feature type="domain" description="Carrier" evidence="1">
    <location>
        <begin position="7"/>
        <end position="85"/>
    </location>
</feature>
<evidence type="ECO:0000313" key="2">
    <source>
        <dbReference type="EMBL" id="PPK68417.1"/>
    </source>
</evidence>
<name>A0A2S6GTB7_9PSEU</name>
<protein>
    <submittedName>
        <fullName evidence="2">Phosphopantetheine binding protein</fullName>
    </submittedName>
</protein>
<dbReference type="Gene3D" id="1.10.1200.10">
    <property type="entry name" value="ACP-like"/>
    <property type="match status" value="1"/>
</dbReference>
<gene>
    <name evidence="2" type="ORF">CLV40_105140</name>
</gene>
<sequence>MPQTAADPTGEVTRFVLTEFLPDVAADRLDPDEDLVASGVIDSLGLLKLIAWLADRFAVPVDEVDLDPDAFRSVAAIAAFVTATAGRG</sequence>
<proteinExistence type="predicted"/>
<evidence type="ECO:0000259" key="1">
    <source>
        <dbReference type="PROSITE" id="PS50075"/>
    </source>
</evidence>
<dbReference type="Proteomes" id="UP000239203">
    <property type="component" value="Unassembled WGS sequence"/>
</dbReference>
<dbReference type="SUPFAM" id="SSF47336">
    <property type="entry name" value="ACP-like"/>
    <property type="match status" value="1"/>
</dbReference>
<evidence type="ECO:0000313" key="3">
    <source>
        <dbReference type="Proteomes" id="UP000239203"/>
    </source>
</evidence>
<dbReference type="EMBL" id="PTIX01000005">
    <property type="protein sequence ID" value="PPK68417.1"/>
    <property type="molecule type" value="Genomic_DNA"/>
</dbReference>